<evidence type="ECO:0000313" key="3">
    <source>
        <dbReference type="Proteomes" id="UP001595998"/>
    </source>
</evidence>
<dbReference type="EC" id="3.1.3.-" evidence="2"/>
<dbReference type="SMART" id="SM00855">
    <property type="entry name" value="PGAM"/>
    <property type="match status" value="1"/>
</dbReference>
<sequence>MNSGPLHLTLVRHGATAWNEGGRWQGVTDNPLSEAGEAQARRLARRLNGQDPGRVEASDLQRAVRSAELACPGHRITLDPRLREINLGVFEGQSVPEMSAHAAFEGWQADPWHQGPPGGESLAEVAARLRDWAEAQPAGRVTAFSHSVAIRALLCGLFGWPLVPQPGYPVPFAHRLAHTSLTVLRRQGAHWTLHTLGDSAHLEEGAAP</sequence>
<dbReference type="Proteomes" id="UP001595998">
    <property type="component" value="Unassembled WGS sequence"/>
</dbReference>
<proteinExistence type="predicted"/>
<dbReference type="Pfam" id="PF00300">
    <property type="entry name" value="His_Phos_1"/>
    <property type="match status" value="1"/>
</dbReference>
<organism evidence="2 3">
    <name type="scientific">Deinococcus navajonensis</name>
    <dbReference type="NCBI Taxonomy" id="309884"/>
    <lineage>
        <taxon>Bacteria</taxon>
        <taxon>Thermotogati</taxon>
        <taxon>Deinococcota</taxon>
        <taxon>Deinococci</taxon>
        <taxon>Deinococcales</taxon>
        <taxon>Deinococcaceae</taxon>
        <taxon>Deinococcus</taxon>
    </lineage>
</organism>
<dbReference type="CDD" id="cd07067">
    <property type="entry name" value="HP_PGM_like"/>
    <property type="match status" value="1"/>
</dbReference>
<keyword evidence="1 2" id="KW-0378">Hydrolase</keyword>
<dbReference type="PANTHER" id="PTHR46517:SF1">
    <property type="entry name" value="FRUCTOSE-2,6-BISPHOSPHATASE TIGAR"/>
    <property type="match status" value="1"/>
</dbReference>
<name>A0ABV8XLX2_9DEIO</name>
<dbReference type="InterPro" id="IPR051695">
    <property type="entry name" value="Phosphoglycerate_Mutase"/>
</dbReference>
<dbReference type="EMBL" id="JBHSEH010000009">
    <property type="protein sequence ID" value="MFC4426571.1"/>
    <property type="molecule type" value="Genomic_DNA"/>
</dbReference>
<evidence type="ECO:0000313" key="2">
    <source>
        <dbReference type="EMBL" id="MFC4426571.1"/>
    </source>
</evidence>
<dbReference type="InterPro" id="IPR029033">
    <property type="entry name" value="His_PPase_superfam"/>
</dbReference>
<accession>A0ABV8XLX2</accession>
<protein>
    <submittedName>
        <fullName evidence="2">Histidine phosphatase family protein</fullName>
        <ecNumber evidence="2">3.1.3.-</ecNumber>
    </submittedName>
</protein>
<dbReference type="InterPro" id="IPR013078">
    <property type="entry name" value="His_Pase_superF_clade-1"/>
</dbReference>
<gene>
    <name evidence="2" type="ORF">ACFOZ9_10125</name>
</gene>
<dbReference type="PANTHER" id="PTHR46517">
    <property type="entry name" value="FRUCTOSE-2,6-BISPHOSPHATASE TIGAR"/>
    <property type="match status" value="1"/>
</dbReference>
<keyword evidence="3" id="KW-1185">Reference proteome</keyword>
<reference evidence="3" key="1">
    <citation type="journal article" date="2019" name="Int. J. Syst. Evol. Microbiol.">
        <title>The Global Catalogue of Microorganisms (GCM) 10K type strain sequencing project: providing services to taxonomists for standard genome sequencing and annotation.</title>
        <authorList>
            <consortium name="The Broad Institute Genomics Platform"/>
            <consortium name="The Broad Institute Genome Sequencing Center for Infectious Disease"/>
            <person name="Wu L."/>
            <person name="Ma J."/>
        </authorList>
    </citation>
    <scope>NUCLEOTIDE SEQUENCE [LARGE SCALE GENOMIC DNA]</scope>
    <source>
        <strain evidence="3">CCUG 56029</strain>
    </source>
</reference>
<dbReference type="RefSeq" id="WP_380039168.1">
    <property type="nucleotide sequence ID" value="NZ_JBHSEH010000009.1"/>
</dbReference>
<dbReference type="Gene3D" id="3.40.50.1240">
    <property type="entry name" value="Phosphoglycerate mutase-like"/>
    <property type="match status" value="1"/>
</dbReference>
<dbReference type="GO" id="GO:0016787">
    <property type="term" value="F:hydrolase activity"/>
    <property type="evidence" value="ECO:0007669"/>
    <property type="project" value="UniProtKB-KW"/>
</dbReference>
<evidence type="ECO:0000256" key="1">
    <source>
        <dbReference type="ARBA" id="ARBA00022801"/>
    </source>
</evidence>
<comment type="caution">
    <text evidence="2">The sequence shown here is derived from an EMBL/GenBank/DDBJ whole genome shotgun (WGS) entry which is preliminary data.</text>
</comment>
<dbReference type="SUPFAM" id="SSF53254">
    <property type="entry name" value="Phosphoglycerate mutase-like"/>
    <property type="match status" value="1"/>
</dbReference>